<dbReference type="PANTHER" id="PTHR12534:SF0">
    <property type="entry name" value="SMALL RIBOSOMAL SUBUNIT PROTEIN US2M"/>
    <property type="match status" value="1"/>
</dbReference>
<dbReference type="Proteomes" id="UP000181941">
    <property type="component" value="Unassembled WGS sequence"/>
</dbReference>
<dbReference type="CDD" id="cd01425">
    <property type="entry name" value="RPS2"/>
    <property type="match status" value="1"/>
</dbReference>
<dbReference type="InterPro" id="IPR018130">
    <property type="entry name" value="Ribosomal_uS2_CS"/>
</dbReference>
<comment type="caution">
    <text evidence="6">The sequence shown here is derived from an EMBL/GenBank/DDBJ whole genome shotgun (WGS) entry which is preliminary data.</text>
</comment>
<comment type="similarity">
    <text evidence="1 5">Belongs to the universal ribosomal protein uS2 family.</text>
</comment>
<reference evidence="6 7" key="1">
    <citation type="journal article" date="2016" name="Environ. Microbiol.">
        <title>Genomic resolution of a cold subsurface aquifer community provides metabolic insights for novel microbes adapted to high CO concentrations.</title>
        <authorList>
            <person name="Probst A.J."/>
            <person name="Castelle C.J."/>
            <person name="Singh A."/>
            <person name="Brown C.T."/>
            <person name="Anantharaman K."/>
            <person name="Sharon I."/>
            <person name="Hug L.A."/>
            <person name="Burstein D."/>
            <person name="Emerson J.B."/>
            <person name="Thomas B.C."/>
            <person name="Banfield J.F."/>
        </authorList>
    </citation>
    <scope>NUCLEOTIDE SEQUENCE [LARGE SCALE GENOMIC DNA]</scope>
    <source>
        <strain evidence="6">CG1_02_32_51</strain>
    </source>
</reference>
<evidence type="ECO:0000256" key="4">
    <source>
        <dbReference type="ARBA" id="ARBA00035256"/>
    </source>
</evidence>
<name>A0A1J4U2Q7_9BACT</name>
<evidence type="ECO:0000256" key="3">
    <source>
        <dbReference type="ARBA" id="ARBA00023274"/>
    </source>
</evidence>
<protein>
    <recommendedName>
        <fullName evidence="4 5">Small ribosomal subunit protein uS2</fullName>
    </recommendedName>
</protein>
<evidence type="ECO:0000256" key="2">
    <source>
        <dbReference type="ARBA" id="ARBA00022980"/>
    </source>
</evidence>
<dbReference type="Pfam" id="PF00318">
    <property type="entry name" value="Ribosomal_S2"/>
    <property type="match status" value="1"/>
</dbReference>
<organism evidence="6 7">
    <name type="scientific">Candidatus Magasanikbacteria bacterium CG1_02_32_51</name>
    <dbReference type="NCBI Taxonomy" id="1805238"/>
    <lineage>
        <taxon>Bacteria</taxon>
        <taxon>Candidatus Magasanikiibacteriota</taxon>
    </lineage>
</organism>
<dbReference type="InterPro" id="IPR023591">
    <property type="entry name" value="Ribosomal_uS2_flav_dom_sf"/>
</dbReference>
<evidence type="ECO:0000256" key="5">
    <source>
        <dbReference type="HAMAP-Rule" id="MF_00291"/>
    </source>
</evidence>
<dbReference type="STRING" id="1805238.AUJ23_03025"/>
<evidence type="ECO:0000256" key="1">
    <source>
        <dbReference type="ARBA" id="ARBA00006242"/>
    </source>
</evidence>
<accession>A0A1J4U2Q7</accession>
<dbReference type="SUPFAM" id="SSF52313">
    <property type="entry name" value="Ribosomal protein S2"/>
    <property type="match status" value="1"/>
</dbReference>
<dbReference type="HAMAP" id="MF_00291_B">
    <property type="entry name" value="Ribosomal_uS2_B"/>
    <property type="match status" value="1"/>
</dbReference>
<dbReference type="PRINTS" id="PR00395">
    <property type="entry name" value="RIBOSOMALS2"/>
</dbReference>
<keyword evidence="3 5" id="KW-0687">Ribonucleoprotein</keyword>
<dbReference type="EMBL" id="MNVC01000033">
    <property type="protein sequence ID" value="OIO18828.1"/>
    <property type="molecule type" value="Genomic_DNA"/>
</dbReference>
<gene>
    <name evidence="5" type="primary">rpsB</name>
    <name evidence="6" type="ORF">AUJ23_03025</name>
</gene>
<dbReference type="PANTHER" id="PTHR12534">
    <property type="entry name" value="30S RIBOSOMAL PROTEIN S2 PROKARYOTIC AND ORGANELLAR"/>
    <property type="match status" value="1"/>
</dbReference>
<evidence type="ECO:0000313" key="6">
    <source>
        <dbReference type="EMBL" id="OIO18828.1"/>
    </source>
</evidence>
<dbReference type="Gene3D" id="3.40.50.10490">
    <property type="entry name" value="Glucose-6-phosphate isomerase like protein, domain 1"/>
    <property type="match status" value="1"/>
</dbReference>
<proteinExistence type="inferred from homology"/>
<dbReference type="PROSITE" id="PS00962">
    <property type="entry name" value="RIBOSOMAL_S2_1"/>
    <property type="match status" value="1"/>
</dbReference>
<dbReference type="GO" id="GO:0006412">
    <property type="term" value="P:translation"/>
    <property type="evidence" value="ECO:0007669"/>
    <property type="project" value="UniProtKB-UniRule"/>
</dbReference>
<dbReference type="AlphaFoldDB" id="A0A1J4U2Q7"/>
<dbReference type="NCBIfam" id="TIGR01011">
    <property type="entry name" value="rpsB_bact"/>
    <property type="match status" value="1"/>
</dbReference>
<dbReference type="Gene3D" id="1.10.287.610">
    <property type="entry name" value="Helix hairpin bin"/>
    <property type="match status" value="1"/>
</dbReference>
<dbReference type="GO" id="GO:0022627">
    <property type="term" value="C:cytosolic small ribosomal subunit"/>
    <property type="evidence" value="ECO:0007669"/>
    <property type="project" value="TreeGrafter"/>
</dbReference>
<keyword evidence="2 5" id="KW-0689">Ribosomal protein</keyword>
<evidence type="ECO:0000313" key="7">
    <source>
        <dbReference type="Proteomes" id="UP000181941"/>
    </source>
</evidence>
<dbReference type="GO" id="GO:0003735">
    <property type="term" value="F:structural constituent of ribosome"/>
    <property type="evidence" value="ECO:0007669"/>
    <property type="project" value="InterPro"/>
</dbReference>
<dbReference type="InterPro" id="IPR005706">
    <property type="entry name" value="Ribosomal_uS2_bac/mit/plastid"/>
</dbReference>
<dbReference type="InterPro" id="IPR001865">
    <property type="entry name" value="Ribosomal_uS2"/>
</dbReference>
<sequence>MKIPSILEMLQAGVHFGHKNSRWYPKMKPFIFTQRNQVHIMDLEKTKAQLEIVLPQIKQMVLEGKQILFISTKPQAKAIVRKAAEDCGMPFLVDRWIGGMLTNFSEIKKLVKNYVILKDQQDKGQLGKYTKKEQLEIGKKIGKMDKYLSGLVTLNSLPDAVFIPSMQCEKIAVSEANRMNISVIGVCDTNANPNKAEYIIPANDDAVRSIEMMVGLVRDVIKEGVEEKGKDIASVKVEDKKVNSVK</sequence>